<evidence type="ECO:0000256" key="1">
    <source>
        <dbReference type="SAM" id="Coils"/>
    </source>
</evidence>
<keyword evidence="1" id="KW-0175">Coiled coil</keyword>
<protein>
    <submittedName>
        <fullName evidence="2">Uncharacterized protein</fullName>
    </submittedName>
</protein>
<dbReference type="EMBL" id="LPUX01000062">
    <property type="protein sequence ID" value="OAP37890.1"/>
    <property type="molecule type" value="Genomic_DNA"/>
</dbReference>
<evidence type="ECO:0000313" key="3">
    <source>
        <dbReference type="Proteomes" id="UP000094025"/>
    </source>
</evidence>
<feature type="coiled-coil region" evidence="1">
    <location>
        <begin position="92"/>
        <end position="266"/>
    </location>
</feature>
<proteinExistence type="predicted"/>
<dbReference type="STRING" id="1472378.AU381_14090"/>
<accession>A0A178XRJ1</accession>
<gene>
    <name evidence="2" type="ORF">AU381_14090</name>
</gene>
<dbReference type="Gene3D" id="1.10.287.1490">
    <property type="match status" value="1"/>
</dbReference>
<dbReference type="OrthoDB" id="8304872at2"/>
<sequence>MIEYALLFALGFLTAAIIGLLVAPAIQRRIVRFAEDRLKATMPLSPQEVRAQRDAARATYAAENAKMAQTLRRERDKGVAMMLENEKALSEARRLAGENADLHAQLAEMNVEAADMRSTVRQLELRIADMRASYDNQQRDSGAKNEAIRTLNKQIDEQAAELDNLRIDLAARETQIEHLKSRAAGLRDEREALRADLKTENARAREMELRLGREENRIRQLETKLARETAANVDRETALERRAEEIERLKTRVKAANQEIREATKALRLAGTKPPRRAEQHKIAGMVGADGGAHGAPIGPDPTSLSDDLRNRATALSERLVNSRSAAHDEALRGEVAQIAAGMVALTAVREGSSSPIHGLLAREETAMPGARKSLARRAKDMLPPE</sequence>
<organism evidence="2 3">
    <name type="scientific">Sinorhizobium glycinis</name>
    <dbReference type="NCBI Taxonomy" id="1472378"/>
    <lineage>
        <taxon>Bacteria</taxon>
        <taxon>Pseudomonadati</taxon>
        <taxon>Pseudomonadota</taxon>
        <taxon>Alphaproteobacteria</taxon>
        <taxon>Hyphomicrobiales</taxon>
        <taxon>Rhizobiaceae</taxon>
        <taxon>Sinorhizobium/Ensifer group</taxon>
        <taxon>Sinorhizobium</taxon>
    </lineage>
</organism>
<evidence type="ECO:0000313" key="2">
    <source>
        <dbReference type="EMBL" id="OAP37890.1"/>
    </source>
</evidence>
<dbReference type="Proteomes" id="UP000094025">
    <property type="component" value="Unassembled WGS sequence"/>
</dbReference>
<dbReference type="RefSeq" id="WP_064243421.1">
    <property type="nucleotide sequence ID" value="NZ_LPUX01000062.1"/>
</dbReference>
<name>A0A178XRJ1_9HYPH</name>
<reference evidence="2 3" key="1">
    <citation type="journal article" date="2016" name="Int. J. Syst. Evol. Microbiol.">
        <title>Ensifer glycinis sp. nov., an novel rhizobial species associated with Glycine spp.</title>
        <authorList>
            <person name="Yan H."/>
            <person name="Yan J."/>
            <person name="Sui X.H."/>
            <person name="Wang E.T."/>
            <person name="Chen W.X."/>
            <person name="Zhang X.X."/>
            <person name="Chen W.F."/>
        </authorList>
    </citation>
    <scope>NUCLEOTIDE SEQUENCE [LARGE SCALE GENOMIC DNA]</scope>
    <source>
        <strain evidence="2 3">CCBAU 23380</strain>
    </source>
</reference>
<dbReference type="AlphaFoldDB" id="A0A178XRJ1"/>
<keyword evidence="3" id="KW-1185">Reference proteome</keyword>
<comment type="caution">
    <text evidence="2">The sequence shown here is derived from an EMBL/GenBank/DDBJ whole genome shotgun (WGS) entry which is preliminary data.</text>
</comment>